<keyword evidence="2 5" id="KW-0812">Transmembrane</keyword>
<proteinExistence type="predicted"/>
<dbReference type="EMBL" id="JAQLOI010000003">
    <property type="protein sequence ID" value="MDB1125082.1"/>
    <property type="molecule type" value="Genomic_DNA"/>
</dbReference>
<evidence type="ECO:0000313" key="7">
    <source>
        <dbReference type="Proteomes" id="UP001210678"/>
    </source>
</evidence>
<dbReference type="PANTHER" id="PTHR12714">
    <property type="entry name" value="PROTEIN-S ISOPRENYLCYSTEINE O-METHYLTRANSFERASE"/>
    <property type="match status" value="1"/>
</dbReference>
<dbReference type="Gene3D" id="1.20.120.1630">
    <property type="match status" value="1"/>
</dbReference>
<keyword evidence="3 5" id="KW-1133">Transmembrane helix</keyword>
<evidence type="ECO:0000256" key="4">
    <source>
        <dbReference type="ARBA" id="ARBA00023136"/>
    </source>
</evidence>
<accession>A0ABT4YU28</accession>
<comment type="subcellular location">
    <subcellularLocation>
        <location evidence="1">Membrane</location>
        <topology evidence="1">Multi-pass membrane protein</topology>
    </subcellularLocation>
</comment>
<organism evidence="6 7">
    <name type="scientific">Vibrio algarum</name>
    <dbReference type="NCBI Taxonomy" id="3020714"/>
    <lineage>
        <taxon>Bacteria</taxon>
        <taxon>Pseudomonadati</taxon>
        <taxon>Pseudomonadota</taxon>
        <taxon>Gammaproteobacteria</taxon>
        <taxon>Vibrionales</taxon>
        <taxon>Vibrionaceae</taxon>
        <taxon>Vibrio</taxon>
    </lineage>
</organism>
<dbReference type="RefSeq" id="WP_272138465.1">
    <property type="nucleotide sequence ID" value="NZ_JAQLOI010000003.1"/>
</dbReference>
<sequence length="193" mass="22532">MDNVYYAVKLIALLWLLLLAILLIFGQPTENERKSKDKSTYFIAITLSPFLPIIQYLTGDFEYSTTTQYFLGFPYLNYVGFLVIALGLVVHASGMWTLKSEWTVYINIKEESELIQRGVFKFIRHPIYCGLIIELIGFCIVLSNWISFFVILLPNLMSILYRMKTEENALIKRYGNVYLEYMATTKRFIPFIL</sequence>
<keyword evidence="7" id="KW-1185">Reference proteome</keyword>
<feature type="transmembrane region" description="Helical" evidence="5">
    <location>
        <begin position="78"/>
        <end position="98"/>
    </location>
</feature>
<gene>
    <name evidence="6" type="ORF">PGX00_16110</name>
</gene>
<dbReference type="InterPro" id="IPR007269">
    <property type="entry name" value="ICMT_MeTrfase"/>
</dbReference>
<keyword evidence="4 5" id="KW-0472">Membrane</keyword>
<evidence type="ECO:0000256" key="2">
    <source>
        <dbReference type="ARBA" id="ARBA00022692"/>
    </source>
</evidence>
<reference evidence="6 7" key="1">
    <citation type="submission" date="2023-01" db="EMBL/GenBank/DDBJ databases">
        <title>Vibrio sp. KJ40-1 sp.nov, isolated from marine algae.</title>
        <authorList>
            <person name="Butt M."/>
            <person name="Kim J.M.J."/>
            <person name="Jeon C.O.C."/>
        </authorList>
    </citation>
    <scope>NUCLEOTIDE SEQUENCE [LARGE SCALE GENOMIC DNA]</scope>
    <source>
        <strain evidence="6 7">KJ40-1</strain>
    </source>
</reference>
<feature type="transmembrane region" description="Helical" evidence="5">
    <location>
        <begin position="127"/>
        <end position="153"/>
    </location>
</feature>
<evidence type="ECO:0000256" key="5">
    <source>
        <dbReference type="SAM" id="Phobius"/>
    </source>
</evidence>
<feature type="transmembrane region" description="Helical" evidence="5">
    <location>
        <begin position="39"/>
        <end position="58"/>
    </location>
</feature>
<dbReference type="PANTHER" id="PTHR12714:SF9">
    <property type="entry name" value="PROTEIN-S-ISOPRENYLCYSTEINE O-METHYLTRANSFERASE"/>
    <property type="match status" value="1"/>
</dbReference>
<comment type="caution">
    <text evidence="6">The sequence shown here is derived from an EMBL/GenBank/DDBJ whole genome shotgun (WGS) entry which is preliminary data.</text>
</comment>
<evidence type="ECO:0000256" key="3">
    <source>
        <dbReference type="ARBA" id="ARBA00022989"/>
    </source>
</evidence>
<dbReference type="Proteomes" id="UP001210678">
    <property type="component" value="Unassembled WGS sequence"/>
</dbReference>
<evidence type="ECO:0000256" key="1">
    <source>
        <dbReference type="ARBA" id="ARBA00004141"/>
    </source>
</evidence>
<protein>
    <submittedName>
        <fullName evidence="6">Isoprenylcysteine carboxylmethyltransferase family protein</fullName>
    </submittedName>
</protein>
<dbReference type="Pfam" id="PF04140">
    <property type="entry name" value="ICMT"/>
    <property type="match status" value="1"/>
</dbReference>
<evidence type="ECO:0000313" key="6">
    <source>
        <dbReference type="EMBL" id="MDB1125082.1"/>
    </source>
</evidence>
<name>A0ABT4YU28_9VIBR</name>
<feature type="transmembrane region" description="Helical" evidence="5">
    <location>
        <begin position="6"/>
        <end position="27"/>
    </location>
</feature>